<feature type="transmembrane region" description="Helical" evidence="1">
    <location>
        <begin position="65"/>
        <end position="88"/>
    </location>
</feature>
<dbReference type="Proteomes" id="UP000632659">
    <property type="component" value="Unassembled WGS sequence"/>
</dbReference>
<dbReference type="PANTHER" id="PTHR35804:SF1">
    <property type="entry name" value="LYSINE EXPORTER LYSO"/>
    <property type="match status" value="1"/>
</dbReference>
<dbReference type="RefSeq" id="WP_093989969.1">
    <property type="nucleotide sequence ID" value="NZ_FYDD01000004.1"/>
</dbReference>
<dbReference type="PANTHER" id="PTHR35804">
    <property type="entry name" value="LYSINE EXPORTER LYSO"/>
    <property type="match status" value="1"/>
</dbReference>
<feature type="transmembrane region" description="Helical" evidence="1">
    <location>
        <begin position="173"/>
        <end position="196"/>
    </location>
</feature>
<keyword evidence="3" id="KW-1185">Reference proteome</keyword>
<gene>
    <name evidence="2" type="ORF">H8702_11660</name>
</gene>
<reference evidence="2" key="1">
    <citation type="submission" date="2020-08" db="EMBL/GenBank/DDBJ databases">
        <title>Genome public.</title>
        <authorList>
            <person name="Liu C."/>
            <person name="Sun Q."/>
        </authorList>
    </citation>
    <scope>NUCLEOTIDE SEQUENCE</scope>
    <source>
        <strain evidence="2">NSJ-15</strain>
    </source>
</reference>
<keyword evidence="1" id="KW-0812">Transmembrane</keyword>
<dbReference type="Pfam" id="PF03956">
    <property type="entry name" value="Lys_export"/>
    <property type="match status" value="1"/>
</dbReference>
<dbReference type="EMBL" id="JACRTL010000008">
    <property type="protein sequence ID" value="MBC8611746.1"/>
    <property type="molecule type" value="Genomic_DNA"/>
</dbReference>
<evidence type="ECO:0000313" key="3">
    <source>
        <dbReference type="Proteomes" id="UP000632659"/>
    </source>
</evidence>
<protein>
    <submittedName>
        <fullName evidence="2">Lysine exporter LysO family protein</fullName>
    </submittedName>
</protein>
<feature type="transmembrane region" description="Helical" evidence="1">
    <location>
        <begin position="100"/>
        <end position="124"/>
    </location>
</feature>
<organism evidence="2 3">
    <name type="scientific">Massiliimalia timonensis</name>
    <dbReference type="NCBI Taxonomy" id="1987501"/>
    <lineage>
        <taxon>Bacteria</taxon>
        <taxon>Bacillati</taxon>
        <taxon>Bacillota</taxon>
        <taxon>Clostridia</taxon>
        <taxon>Eubacteriales</taxon>
        <taxon>Oscillospiraceae</taxon>
        <taxon>Massiliimalia</taxon>
    </lineage>
</organism>
<accession>A0A8J6PFY4</accession>
<feature type="transmembrane region" description="Helical" evidence="1">
    <location>
        <begin position="131"/>
        <end position="153"/>
    </location>
</feature>
<dbReference type="GO" id="GO:0015661">
    <property type="term" value="F:L-lysine efflux transmembrane transporter activity"/>
    <property type="evidence" value="ECO:0007669"/>
    <property type="project" value="InterPro"/>
</dbReference>
<sequence>MVYLAIVSLIAGVLCAQFIFTPEISDLLIRLSDLVLYVLMISVGISVGMNKVVLRKLKEYNLTVLLIPVGIIIGSAAGGGLAALVLQMPLSTCVPIVSGLGWYSLSGVLVGDLIGAEAGTIAFLSNLLREILSFLLIPFIVRHFGPYTAIAPAGATSEDTTLPMMIKYTSEDVVVISVMNGVICSACVPFLINLSYQLFR</sequence>
<keyword evidence="1" id="KW-1133">Transmembrane helix</keyword>
<dbReference type="OrthoDB" id="371078at2"/>
<evidence type="ECO:0000256" key="1">
    <source>
        <dbReference type="SAM" id="Phobius"/>
    </source>
</evidence>
<feature type="transmembrane region" description="Helical" evidence="1">
    <location>
        <begin position="34"/>
        <end position="53"/>
    </location>
</feature>
<dbReference type="InterPro" id="IPR005642">
    <property type="entry name" value="LysO"/>
</dbReference>
<comment type="caution">
    <text evidence="2">The sequence shown here is derived from an EMBL/GenBank/DDBJ whole genome shotgun (WGS) entry which is preliminary data.</text>
</comment>
<dbReference type="GO" id="GO:0005886">
    <property type="term" value="C:plasma membrane"/>
    <property type="evidence" value="ECO:0007669"/>
    <property type="project" value="TreeGrafter"/>
</dbReference>
<keyword evidence="1" id="KW-0472">Membrane</keyword>
<evidence type="ECO:0000313" key="2">
    <source>
        <dbReference type="EMBL" id="MBC8611746.1"/>
    </source>
</evidence>
<name>A0A8J6PFY4_9FIRM</name>
<proteinExistence type="predicted"/>
<dbReference type="AlphaFoldDB" id="A0A8J6PFY4"/>